<comment type="caution">
    <text evidence="2">The sequence shown here is derived from an EMBL/GenBank/DDBJ whole genome shotgun (WGS) entry which is preliminary data.</text>
</comment>
<evidence type="ECO:0000313" key="3">
    <source>
        <dbReference type="Proteomes" id="UP001610563"/>
    </source>
</evidence>
<dbReference type="InterPro" id="IPR001810">
    <property type="entry name" value="F-box_dom"/>
</dbReference>
<protein>
    <recommendedName>
        <fullName evidence="1">F-box domain-containing protein</fullName>
    </recommendedName>
</protein>
<dbReference type="EMBL" id="JBFTWV010000057">
    <property type="protein sequence ID" value="KAL2793503.1"/>
    <property type="molecule type" value="Genomic_DNA"/>
</dbReference>
<name>A0ABR4G3A6_9EURO</name>
<proteinExistence type="predicted"/>
<gene>
    <name evidence="2" type="ORF">BJX66DRAFT_338820</name>
</gene>
<dbReference type="Proteomes" id="UP001610563">
    <property type="component" value="Unassembled WGS sequence"/>
</dbReference>
<sequence length="503" mass="57242">MFYPDPHQVTSSLRDMRLKPTAKRKRDACDLEPHRSKRVNVGKPTVLDPTVRLNTDVLKIVFEHLEVADIVRCERVSPKWKLVVQCWMERFAVAKKLRPCVPRQMILDSNVRLSYTQIKEYACRFHNMRSGRVGSVFEHREAYYSVVNGGYMAWTVPHQGDCERIDMAKPLEWEMAGPMPPIAVEIVMNTKGVLLLDVMMGRDSGRTRTVAFCPHTMTKLWHRDYETDNVDRDEVALDMSESVAYCAVKQVDGPGYDLAALDLATGAPLFKLPLTDRVRWVNDHLYPRRKYALQPLISVIQDRLGQELLFIKHVQRDDHDPWARDSAIGIDVFNGRTGQRLHTISFPDTVVGSWRGALFTAPALAVCYPQTFGIDWLIDRLNMVAIGKQTVTDNHLVLTVWKLIYRRLEPVQDVLHNAAAAEVERLFNNEQGAMGMCLTMAGEAEPVTVTHAFTGIREDMELCRRLSSIIEYLSPSEHLAGDGKLMIRSWCHGKLLDFGPSDS</sequence>
<accession>A0ABR4G3A6</accession>
<dbReference type="InterPro" id="IPR036047">
    <property type="entry name" value="F-box-like_dom_sf"/>
</dbReference>
<keyword evidence="3" id="KW-1185">Reference proteome</keyword>
<organism evidence="2 3">
    <name type="scientific">Aspergillus keveii</name>
    <dbReference type="NCBI Taxonomy" id="714993"/>
    <lineage>
        <taxon>Eukaryota</taxon>
        <taxon>Fungi</taxon>
        <taxon>Dikarya</taxon>
        <taxon>Ascomycota</taxon>
        <taxon>Pezizomycotina</taxon>
        <taxon>Eurotiomycetes</taxon>
        <taxon>Eurotiomycetidae</taxon>
        <taxon>Eurotiales</taxon>
        <taxon>Aspergillaceae</taxon>
        <taxon>Aspergillus</taxon>
        <taxon>Aspergillus subgen. Nidulantes</taxon>
    </lineage>
</organism>
<feature type="domain" description="F-box" evidence="1">
    <location>
        <begin position="52"/>
        <end position="84"/>
    </location>
</feature>
<dbReference type="SUPFAM" id="SSF81383">
    <property type="entry name" value="F-box domain"/>
    <property type="match status" value="1"/>
</dbReference>
<reference evidence="2 3" key="1">
    <citation type="submission" date="2024-07" db="EMBL/GenBank/DDBJ databases">
        <title>Section-level genome sequencing and comparative genomics of Aspergillus sections Usti and Cavernicolus.</title>
        <authorList>
            <consortium name="Lawrence Berkeley National Laboratory"/>
            <person name="Nybo J.L."/>
            <person name="Vesth T.C."/>
            <person name="Theobald S."/>
            <person name="Frisvad J.C."/>
            <person name="Larsen T.O."/>
            <person name="Kjaerboelling I."/>
            <person name="Rothschild-Mancinelli K."/>
            <person name="Lyhne E.K."/>
            <person name="Kogle M.E."/>
            <person name="Barry K."/>
            <person name="Clum A."/>
            <person name="Na H."/>
            <person name="Ledsgaard L."/>
            <person name="Lin J."/>
            <person name="Lipzen A."/>
            <person name="Kuo A."/>
            <person name="Riley R."/>
            <person name="Mondo S."/>
            <person name="Labutti K."/>
            <person name="Haridas S."/>
            <person name="Pangalinan J."/>
            <person name="Salamov A.A."/>
            <person name="Simmons B.A."/>
            <person name="Magnuson J.K."/>
            <person name="Chen J."/>
            <person name="Drula E."/>
            <person name="Henrissat B."/>
            <person name="Wiebenga A."/>
            <person name="Lubbers R.J."/>
            <person name="Gomes A.C."/>
            <person name="Makela M.R."/>
            <person name="Stajich J."/>
            <person name="Grigoriev I.V."/>
            <person name="Mortensen U.H."/>
            <person name="De Vries R.P."/>
            <person name="Baker S.E."/>
            <person name="Andersen M.R."/>
        </authorList>
    </citation>
    <scope>NUCLEOTIDE SEQUENCE [LARGE SCALE GENOMIC DNA]</scope>
    <source>
        <strain evidence="2 3">CBS 209.92</strain>
    </source>
</reference>
<dbReference type="Pfam" id="PF00646">
    <property type="entry name" value="F-box"/>
    <property type="match status" value="1"/>
</dbReference>
<evidence type="ECO:0000313" key="2">
    <source>
        <dbReference type="EMBL" id="KAL2793503.1"/>
    </source>
</evidence>
<evidence type="ECO:0000259" key="1">
    <source>
        <dbReference type="Pfam" id="PF00646"/>
    </source>
</evidence>